<sequence length="116" mass="14007">MRKKDPPEHEQGHHPQPHHQTAVTYRPEMSRQRQRHEQRPRHGMRVGKKTVQVTKDKCYNRHAYHDGDRRAPVIIKRPDQRARPDRNRDRHDGAPRRYHGITRQYPELNTPHSRQA</sequence>
<keyword evidence="3" id="KW-1185">Reference proteome</keyword>
<dbReference type="Proteomes" id="UP000252680">
    <property type="component" value="Unassembled WGS sequence"/>
</dbReference>
<feature type="compositionally biased region" description="Basic and acidic residues" evidence="1">
    <location>
        <begin position="54"/>
        <end position="95"/>
    </location>
</feature>
<feature type="compositionally biased region" description="Basic and acidic residues" evidence="1">
    <location>
        <begin position="28"/>
        <end position="37"/>
    </location>
</feature>
<accession>A0A365YUV7</accession>
<evidence type="ECO:0000313" key="2">
    <source>
        <dbReference type="EMBL" id="RBM06059.1"/>
    </source>
</evidence>
<dbReference type="AlphaFoldDB" id="A0A365YUV7"/>
<dbReference type="EMBL" id="QEXL01000014">
    <property type="protein sequence ID" value="RBM06059.1"/>
    <property type="molecule type" value="Genomic_DNA"/>
</dbReference>
<comment type="caution">
    <text evidence="2">The sequence shown here is derived from an EMBL/GenBank/DDBJ whole genome shotgun (WGS) entry which is preliminary data.</text>
</comment>
<evidence type="ECO:0000313" key="3">
    <source>
        <dbReference type="Proteomes" id="UP000252680"/>
    </source>
</evidence>
<name>A0A365YUV7_9PROT</name>
<evidence type="ECO:0000256" key="1">
    <source>
        <dbReference type="SAM" id="MobiDB-lite"/>
    </source>
</evidence>
<protein>
    <submittedName>
        <fullName evidence="2">Uncharacterized protein</fullName>
    </submittedName>
</protein>
<gene>
    <name evidence="2" type="ORF">NJLHNGOC_11345</name>
</gene>
<feature type="region of interest" description="Disordered" evidence="1">
    <location>
        <begin position="1"/>
        <end position="116"/>
    </location>
</feature>
<feature type="compositionally biased region" description="Basic and acidic residues" evidence="1">
    <location>
        <begin position="1"/>
        <end position="13"/>
    </location>
</feature>
<organism evidence="2 3">
    <name type="scientific">Novacetimonas cocois</name>
    <dbReference type="NCBI Taxonomy" id="1747507"/>
    <lineage>
        <taxon>Bacteria</taxon>
        <taxon>Pseudomonadati</taxon>
        <taxon>Pseudomonadota</taxon>
        <taxon>Alphaproteobacteria</taxon>
        <taxon>Acetobacterales</taxon>
        <taxon>Acetobacteraceae</taxon>
        <taxon>Novacetimonas</taxon>
    </lineage>
</organism>
<proteinExistence type="predicted"/>
<reference evidence="2 3" key="1">
    <citation type="submission" date="2018-05" db="EMBL/GenBank/DDBJ databases">
        <title>Komagataeibacter cocois sp. nov., for a novel cellulose- producing strain isolated from coconut milk.</title>
        <authorList>
            <person name="Liu L."/>
            <person name="Wang Y."/>
            <person name="Liu S."/>
            <person name="Bi J."/>
            <person name="Chen H."/>
            <person name="Deng J."/>
            <person name="Zhang C."/>
            <person name="Hu Q."/>
            <person name="Li C."/>
        </authorList>
    </citation>
    <scope>NUCLEOTIDE SEQUENCE [LARGE SCALE GENOMIC DNA]</scope>
    <source>
        <strain evidence="2 3">WE7</strain>
    </source>
</reference>
<feature type="compositionally biased region" description="Basic residues" evidence="1">
    <location>
        <begin position="38"/>
        <end position="48"/>
    </location>
</feature>